<proteinExistence type="predicted"/>
<reference evidence="2" key="1">
    <citation type="submission" date="2021-01" db="EMBL/GenBank/DDBJ databases">
        <authorList>
            <consortium name="Genoscope - CEA"/>
            <person name="William W."/>
        </authorList>
    </citation>
    <scope>NUCLEOTIDE SEQUENCE</scope>
</reference>
<dbReference type="InterPro" id="IPR053781">
    <property type="entry name" value="F-box_AtFBL13-like"/>
</dbReference>
<dbReference type="InterPro" id="IPR006566">
    <property type="entry name" value="FBD"/>
</dbReference>
<dbReference type="PANTHER" id="PTHR31900:SF34">
    <property type="entry name" value="EMB|CAB62440.1-RELATED"/>
    <property type="match status" value="1"/>
</dbReference>
<name>A0A816JSS7_BRANA</name>
<dbReference type="Pfam" id="PF00646">
    <property type="entry name" value="F-box"/>
    <property type="match status" value="1"/>
</dbReference>
<evidence type="ECO:0000313" key="2">
    <source>
        <dbReference type="EMBL" id="CAF1874241.1"/>
    </source>
</evidence>
<dbReference type="AlphaFoldDB" id="A0A816JSS7"/>
<dbReference type="Pfam" id="PF08387">
    <property type="entry name" value="FBD"/>
    <property type="match status" value="1"/>
</dbReference>
<accession>A0A816JSS7</accession>
<dbReference type="InterPro" id="IPR050232">
    <property type="entry name" value="FBL13/AtMIF1-like"/>
</dbReference>
<evidence type="ECO:0000259" key="1">
    <source>
        <dbReference type="PROSITE" id="PS50181"/>
    </source>
</evidence>
<dbReference type="Gene3D" id="1.20.1280.50">
    <property type="match status" value="1"/>
</dbReference>
<dbReference type="InterPro" id="IPR036047">
    <property type="entry name" value="F-box-like_dom_sf"/>
</dbReference>
<feature type="domain" description="F-box" evidence="1">
    <location>
        <begin position="140"/>
        <end position="192"/>
    </location>
</feature>
<dbReference type="InterPro" id="IPR055411">
    <property type="entry name" value="LRR_FXL15/At3g58940/PEG3-like"/>
</dbReference>
<sequence>MEHGGYNTSTPDVFVLFEAAPSFPFFQVMRERERDICRFGEIIRNVVQWWMNQSMTRARRCNTCVTAKFDNFSSRNIYLISLKKLSAFSAFSISLSSEIIWIEFHDFLQILSPKTLIYIYLNPDSKTCGENLRNQDVLNEDRISELPEALLMQILSSLATKNVIATSVLSKRWRSLWKKVPSIKFDSWYHKTESHRFSEIVSKSLLSYNSPVLDSFYLVDICVSEASDDITIWIGIAFAHHVRKLVLKLLLDETYYGNLITFPSAFCNCNNTLDTLEISKLFLLDFPSRVGLKSLKKLHLRYANFRDDESVCNLLCGCPSLEDLVVQRRGSYDGVITFTIAVPSLQRLTIVDTFRGTCRGGYAINAPSLKYLNIKGVGLLSFSLFRTQRTESYGFCLIENAPELVEAKITGFTDINLHNENIFVSLTSAKRLSFDFSPFKIKCPTGITFSQLVSLELNTRKSEWSILLARMLDSSPRLQILKLVNIAYLYHDNKVSTFPLAGDWEQRPKCVPECLLFHLETLIWTGYIWDRKDDREVATYILKKARHLKKATFYTEPIQLEYFQTLEEKHEMLNELASVVRASSSCHLVFESSN</sequence>
<dbReference type="SMART" id="SM00579">
    <property type="entry name" value="FBD"/>
    <property type="match status" value="1"/>
</dbReference>
<organism evidence="2">
    <name type="scientific">Brassica napus</name>
    <name type="common">Rape</name>
    <dbReference type="NCBI Taxonomy" id="3708"/>
    <lineage>
        <taxon>Eukaryota</taxon>
        <taxon>Viridiplantae</taxon>
        <taxon>Streptophyta</taxon>
        <taxon>Embryophyta</taxon>
        <taxon>Tracheophyta</taxon>
        <taxon>Spermatophyta</taxon>
        <taxon>Magnoliopsida</taxon>
        <taxon>eudicotyledons</taxon>
        <taxon>Gunneridae</taxon>
        <taxon>Pentapetalae</taxon>
        <taxon>rosids</taxon>
        <taxon>malvids</taxon>
        <taxon>Brassicales</taxon>
        <taxon>Brassicaceae</taxon>
        <taxon>Brassiceae</taxon>
        <taxon>Brassica</taxon>
    </lineage>
</organism>
<dbReference type="InterPro" id="IPR032675">
    <property type="entry name" value="LRR_dom_sf"/>
</dbReference>
<dbReference type="Proteomes" id="UP001295469">
    <property type="component" value="Chromosome C04"/>
</dbReference>
<gene>
    <name evidence="2" type="ORF">DARMORV10_C04P72510.1</name>
</gene>
<dbReference type="SUPFAM" id="SSF81383">
    <property type="entry name" value="F-box domain"/>
    <property type="match status" value="1"/>
</dbReference>
<dbReference type="EMBL" id="HG994368">
    <property type="protein sequence ID" value="CAF1874241.1"/>
    <property type="molecule type" value="Genomic_DNA"/>
</dbReference>
<dbReference type="Gene3D" id="3.80.10.10">
    <property type="entry name" value="Ribonuclease Inhibitor"/>
    <property type="match status" value="1"/>
</dbReference>
<dbReference type="CDD" id="cd22160">
    <property type="entry name" value="F-box_AtFBL13-like"/>
    <property type="match status" value="1"/>
</dbReference>
<dbReference type="SUPFAM" id="SSF52047">
    <property type="entry name" value="RNI-like"/>
    <property type="match status" value="1"/>
</dbReference>
<dbReference type="InterPro" id="IPR001810">
    <property type="entry name" value="F-box_dom"/>
</dbReference>
<dbReference type="SMART" id="SM00256">
    <property type="entry name" value="FBOX"/>
    <property type="match status" value="1"/>
</dbReference>
<protein>
    <submittedName>
        <fullName evidence="2">(rape) hypothetical protein</fullName>
    </submittedName>
</protein>
<dbReference type="PANTHER" id="PTHR31900">
    <property type="entry name" value="F-BOX/RNI SUPERFAMILY PROTEIN-RELATED"/>
    <property type="match status" value="1"/>
</dbReference>
<dbReference type="Pfam" id="PF24758">
    <property type="entry name" value="LRR_At5g56370"/>
    <property type="match status" value="1"/>
</dbReference>
<dbReference type="PROSITE" id="PS50181">
    <property type="entry name" value="FBOX"/>
    <property type="match status" value="1"/>
</dbReference>